<evidence type="ECO:0000256" key="1">
    <source>
        <dbReference type="SAM" id="Coils"/>
    </source>
</evidence>
<evidence type="ECO:0000313" key="4">
    <source>
        <dbReference type="Proteomes" id="UP000292939"/>
    </source>
</evidence>
<feature type="compositionally biased region" description="Basic and acidic residues" evidence="2">
    <location>
        <begin position="210"/>
        <end position="219"/>
    </location>
</feature>
<name>A0A4P6ULE9_9BURK</name>
<sequence length="219" mass="23648">MTVAFRLLCLLSLPRARLRMRPLMRLLTTGLAAILLSQLAGCAAQLWPPSSWSLSVDLPFLNRQPAADTAATPTATPVSPRLKDLGDAAEALDYAEALCALPPEALDAEIERLKTIEAQEGHSALRAQQLAFAQQLARQLASLYAEQQRLQESNEQQAQLLRERQKRIEQLNGQIAAMRAVEDSLPLTSPVPPSRITTGPVPAVPTAPHADPDKAGSSP</sequence>
<dbReference type="KEGG" id="hgr:DW355_17250"/>
<evidence type="ECO:0000256" key="2">
    <source>
        <dbReference type="SAM" id="MobiDB-lite"/>
    </source>
</evidence>
<gene>
    <name evidence="3" type="ORF">DW355_17250</name>
</gene>
<reference evidence="3 4" key="1">
    <citation type="submission" date="2018-07" db="EMBL/GenBank/DDBJ databases">
        <title>Exploring interactions and the metabolic potential of the ultra-small soil bacteria Hylemonella gracilis.</title>
        <authorList>
            <person name="Tyc O."/>
            <person name="Kulkarni P."/>
            <person name="Gawehns F."/>
            <person name="Hundscheid M."/>
            <person name="Zweers H."/>
            <person name="Garbeva P."/>
        </authorList>
    </citation>
    <scope>NUCLEOTIDE SEQUENCE [LARGE SCALE GENOMIC DNA]</scope>
    <source>
        <strain evidence="3 4">NS1</strain>
    </source>
</reference>
<feature type="coiled-coil region" evidence="1">
    <location>
        <begin position="133"/>
        <end position="181"/>
    </location>
</feature>
<proteinExistence type="predicted"/>
<dbReference type="EMBL" id="CP031395">
    <property type="protein sequence ID" value="QBK06228.1"/>
    <property type="molecule type" value="Genomic_DNA"/>
</dbReference>
<organism evidence="3 4">
    <name type="scientific">Hylemonella gracilis</name>
    <dbReference type="NCBI Taxonomy" id="80880"/>
    <lineage>
        <taxon>Bacteria</taxon>
        <taxon>Pseudomonadati</taxon>
        <taxon>Pseudomonadota</taxon>
        <taxon>Betaproteobacteria</taxon>
        <taxon>Burkholderiales</taxon>
        <taxon>Comamonadaceae</taxon>
        <taxon>Hylemonella</taxon>
    </lineage>
</organism>
<protein>
    <submittedName>
        <fullName evidence="3">Uncharacterized protein</fullName>
    </submittedName>
</protein>
<feature type="region of interest" description="Disordered" evidence="2">
    <location>
        <begin position="183"/>
        <end position="219"/>
    </location>
</feature>
<dbReference type="AlphaFoldDB" id="A0A4P6ULE9"/>
<dbReference type="RefSeq" id="WP_131281970.1">
    <property type="nucleotide sequence ID" value="NZ_CP031395.1"/>
</dbReference>
<dbReference type="OrthoDB" id="8912402at2"/>
<keyword evidence="1" id="KW-0175">Coiled coil</keyword>
<dbReference type="Proteomes" id="UP000292939">
    <property type="component" value="Chromosome"/>
</dbReference>
<accession>A0A4P6ULE9</accession>
<feature type="compositionally biased region" description="Low complexity" evidence="2">
    <location>
        <begin position="197"/>
        <end position="209"/>
    </location>
</feature>
<evidence type="ECO:0000313" key="3">
    <source>
        <dbReference type="EMBL" id="QBK06228.1"/>
    </source>
</evidence>